<organism evidence="3 4">
    <name type="scientific">Dichomitus squalens</name>
    <dbReference type="NCBI Taxonomy" id="114155"/>
    <lineage>
        <taxon>Eukaryota</taxon>
        <taxon>Fungi</taxon>
        <taxon>Dikarya</taxon>
        <taxon>Basidiomycota</taxon>
        <taxon>Agaricomycotina</taxon>
        <taxon>Agaricomycetes</taxon>
        <taxon>Polyporales</taxon>
        <taxon>Polyporaceae</taxon>
        <taxon>Dichomitus</taxon>
    </lineage>
</organism>
<feature type="transmembrane region" description="Helical" evidence="2">
    <location>
        <begin position="15"/>
        <end position="40"/>
    </location>
</feature>
<reference evidence="3 4" key="1">
    <citation type="submission" date="2019-01" db="EMBL/GenBank/DDBJ databases">
        <title>Draft genome sequences of three monokaryotic isolates of the white-rot basidiomycete fungus Dichomitus squalens.</title>
        <authorList>
            <consortium name="DOE Joint Genome Institute"/>
            <person name="Lopez S.C."/>
            <person name="Andreopoulos B."/>
            <person name="Pangilinan J."/>
            <person name="Lipzen A."/>
            <person name="Riley R."/>
            <person name="Ahrendt S."/>
            <person name="Ng V."/>
            <person name="Barry K."/>
            <person name="Daum C."/>
            <person name="Grigoriev I.V."/>
            <person name="Hilden K.S."/>
            <person name="Makela M.R."/>
            <person name="de Vries R.P."/>
        </authorList>
    </citation>
    <scope>NUCLEOTIDE SEQUENCE [LARGE SCALE GENOMIC DNA]</scope>
    <source>
        <strain evidence="3 4">CBS 464.89</strain>
    </source>
</reference>
<feature type="transmembrane region" description="Helical" evidence="2">
    <location>
        <begin position="220"/>
        <end position="244"/>
    </location>
</feature>
<feature type="transmembrane region" description="Helical" evidence="2">
    <location>
        <begin position="52"/>
        <end position="72"/>
    </location>
</feature>
<accession>A0A4Q9P987</accession>
<keyword evidence="2" id="KW-0472">Membrane</keyword>
<keyword evidence="2" id="KW-1133">Transmembrane helix</keyword>
<evidence type="ECO:0000256" key="2">
    <source>
        <dbReference type="SAM" id="Phobius"/>
    </source>
</evidence>
<gene>
    <name evidence="3" type="ORF">BD310DRAFT_942687</name>
</gene>
<feature type="transmembrane region" description="Helical" evidence="2">
    <location>
        <begin position="139"/>
        <end position="160"/>
    </location>
</feature>
<dbReference type="EMBL" id="ML145386">
    <property type="protein sequence ID" value="TBU51134.1"/>
    <property type="molecule type" value="Genomic_DNA"/>
</dbReference>
<dbReference type="Proteomes" id="UP000292082">
    <property type="component" value="Unassembled WGS sequence"/>
</dbReference>
<feature type="transmembrane region" description="Helical" evidence="2">
    <location>
        <begin position="264"/>
        <end position="283"/>
    </location>
</feature>
<keyword evidence="2" id="KW-0812">Transmembrane</keyword>
<keyword evidence="4" id="KW-1185">Reference proteome</keyword>
<dbReference type="AlphaFoldDB" id="A0A4Q9P987"/>
<evidence type="ECO:0000313" key="3">
    <source>
        <dbReference type="EMBL" id="TBU51134.1"/>
    </source>
</evidence>
<proteinExistence type="predicted"/>
<feature type="region of interest" description="Disordered" evidence="1">
    <location>
        <begin position="335"/>
        <end position="355"/>
    </location>
</feature>
<feature type="transmembrane region" description="Helical" evidence="2">
    <location>
        <begin position="180"/>
        <end position="199"/>
    </location>
</feature>
<protein>
    <submittedName>
        <fullName evidence="3">Uncharacterized protein</fullName>
    </submittedName>
</protein>
<evidence type="ECO:0000256" key="1">
    <source>
        <dbReference type="SAM" id="MobiDB-lite"/>
    </source>
</evidence>
<sequence>MALDEAGMHRAGLAFLYRIVPVLVATVLYGIYVAILSVATRGLWHRGLRNPYNALILGVLYLVFCLSSALWALEVAQLIGLVDLLLSPGTLTTDALFNRFYDLIARETRVTGILFQSQMVAGDILVIWRASAIWHDQRIVVLLPLFWWTLMIGNMLAHASRCQSGVSTTNYSKLCKVTDVAAPVLSITTNISVMILVLWKGWQLREALMNEYQRRRENKIFTLFVLMVESGTLYAIMLVTDLLVTSLVTGGNETLGRMVDCVSGYAAVQLVGIYPTLLIVVLGESLWNKPTDSSQGPVISTVRFASSNKTHGNTTSSTINAEQRHGRVVDVSLISDTHPQPDGLQDGSSSKGEKVQGAALEYVLKPSLVTP</sequence>
<evidence type="ECO:0000313" key="4">
    <source>
        <dbReference type="Proteomes" id="UP000292082"/>
    </source>
</evidence>
<name>A0A4Q9P987_9APHY</name>